<proteinExistence type="predicted"/>
<dbReference type="Gene3D" id="2.60.40.10">
    <property type="entry name" value="Immunoglobulins"/>
    <property type="match status" value="1"/>
</dbReference>
<organism evidence="2 3">
    <name type="scientific">Microbacterium rhizosphaerae</name>
    <dbReference type="NCBI Taxonomy" id="1678237"/>
    <lineage>
        <taxon>Bacteria</taxon>
        <taxon>Bacillati</taxon>
        <taxon>Actinomycetota</taxon>
        <taxon>Actinomycetes</taxon>
        <taxon>Micrococcales</taxon>
        <taxon>Microbacteriaceae</taxon>
        <taxon>Microbacterium</taxon>
    </lineage>
</organism>
<sequence>MLPTPHAEDLAAFTPRRPTLTVEPDGVGIVGAPTNLVAAVPTHALTGTLFDYPVAVRFTPAAYEYDYGDGSRSTTSTGGASWDSLRQAQLTSTPTSHVYRERGSYAVTVRVVYDAAVDWGSGRWVAVIGQVRSAPMTTGIQVYEAHTALVAHTCAEAPTAPGC</sequence>
<evidence type="ECO:0000313" key="2">
    <source>
        <dbReference type="EMBL" id="WPR88645.1"/>
    </source>
</evidence>
<reference evidence="2 3" key="1">
    <citation type="submission" date="2023-11" db="EMBL/GenBank/DDBJ databases">
        <title>Genome sequence of Microbacterium rhizosphaerae KACC 19337.</title>
        <authorList>
            <person name="Choi H."/>
            <person name="Kim S."/>
            <person name="Kim Y."/>
            <person name="Kwon S.-W."/>
            <person name="Heo J."/>
        </authorList>
    </citation>
    <scope>NUCLEOTIDE SEQUENCE [LARGE SCALE GENOMIC DNA]</scope>
    <source>
        <strain evidence="2 3">KACC 19337</strain>
    </source>
</reference>
<feature type="domain" description="PKD" evidence="1">
    <location>
        <begin position="59"/>
        <end position="111"/>
    </location>
</feature>
<dbReference type="RefSeq" id="WP_320941364.1">
    <property type="nucleotide sequence ID" value="NZ_BAABEU010000006.1"/>
</dbReference>
<dbReference type="InterPro" id="IPR013783">
    <property type="entry name" value="Ig-like_fold"/>
</dbReference>
<name>A0ABZ0SIM5_9MICO</name>
<dbReference type="Proteomes" id="UP001323798">
    <property type="component" value="Chromosome"/>
</dbReference>
<protein>
    <recommendedName>
        <fullName evidence="1">PKD domain-containing protein</fullName>
    </recommendedName>
</protein>
<gene>
    <name evidence="2" type="ORF">SM116_12800</name>
</gene>
<dbReference type="SUPFAM" id="SSF49299">
    <property type="entry name" value="PKD domain"/>
    <property type="match status" value="1"/>
</dbReference>
<dbReference type="InterPro" id="IPR000601">
    <property type="entry name" value="PKD_dom"/>
</dbReference>
<keyword evidence="3" id="KW-1185">Reference proteome</keyword>
<accession>A0ABZ0SIM5</accession>
<evidence type="ECO:0000259" key="1">
    <source>
        <dbReference type="PROSITE" id="PS50093"/>
    </source>
</evidence>
<dbReference type="PROSITE" id="PS50093">
    <property type="entry name" value="PKD"/>
    <property type="match status" value="1"/>
</dbReference>
<evidence type="ECO:0000313" key="3">
    <source>
        <dbReference type="Proteomes" id="UP001323798"/>
    </source>
</evidence>
<dbReference type="InterPro" id="IPR035986">
    <property type="entry name" value="PKD_dom_sf"/>
</dbReference>
<dbReference type="EMBL" id="CP139368">
    <property type="protein sequence ID" value="WPR88645.1"/>
    <property type="molecule type" value="Genomic_DNA"/>
</dbReference>